<organism evidence="9 10">
    <name type="scientific">Blautia hydrogenotrophica (strain DSM 10507 / JCM 14656 / S5a33)</name>
    <name type="common">Ruminococcus hydrogenotrophicus</name>
    <dbReference type="NCBI Taxonomy" id="476272"/>
    <lineage>
        <taxon>Bacteria</taxon>
        <taxon>Bacillati</taxon>
        <taxon>Bacillota</taxon>
        <taxon>Clostridia</taxon>
        <taxon>Lachnospirales</taxon>
        <taxon>Lachnospiraceae</taxon>
        <taxon>Blautia</taxon>
    </lineage>
</organism>
<dbReference type="RefSeq" id="WP_005947201.1">
    <property type="nucleotide sequence ID" value="NZ_CP136423.1"/>
</dbReference>
<feature type="transmembrane region" description="Helical" evidence="7">
    <location>
        <begin position="25"/>
        <end position="47"/>
    </location>
</feature>
<dbReference type="PANTHER" id="PTHR32309:SF13">
    <property type="entry name" value="FERRIC ENTEROBACTIN TRANSPORT PROTEIN FEPE"/>
    <property type="match status" value="1"/>
</dbReference>
<dbReference type="AlphaFoldDB" id="C0CK72"/>
<keyword evidence="3" id="KW-1003">Cell membrane</keyword>
<dbReference type="InterPro" id="IPR003856">
    <property type="entry name" value="LPS_length_determ_N"/>
</dbReference>
<sequence>METEHLNDELEIDLIDLLLYLKRKIWLLLLGLLAGVLLSALFTFKIVEPMYGASSMIYMRGAGNTISSLQDLQIGAELTNDYEIIFTSRPILQEVIDELKLDMDYKELQARIELSNPTDTRILKVEYKDKDPKMASKVVNTLVQVSMDSVKEIDAKEPYLVEEAVADNEPVSPSPKKNLAVGALAGLFLVGMVLVIRYVSNDKVCGEDDVTKALGVPVFCIIPESASMLYKGQKKR</sequence>
<evidence type="ECO:0000259" key="8">
    <source>
        <dbReference type="Pfam" id="PF02706"/>
    </source>
</evidence>
<dbReference type="GO" id="GO:0005886">
    <property type="term" value="C:plasma membrane"/>
    <property type="evidence" value="ECO:0007669"/>
    <property type="project" value="UniProtKB-SubCell"/>
</dbReference>
<comment type="similarity">
    <text evidence="2">Belongs to the CpsC/CapA family.</text>
</comment>
<evidence type="ECO:0000256" key="4">
    <source>
        <dbReference type="ARBA" id="ARBA00022692"/>
    </source>
</evidence>
<evidence type="ECO:0000256" key="1">
    <source>
        <dbReference type="ARBA" id="ARBA00004651"/>
    </source>
</evidence>
<dbReference type="EMBL" id="ACBZ01000059">
    <property type="protein sequence ID" value="EEG49823.1"/>
    <property type="molecule type" value="Genomic_DNA"/>
</dbReference>
<keyword evidence="5 7" id="KW-1133">Transmembrane helix</keyword>
<comment type="subcellular location">
    <subcellularLocation>
        <location evidence="1">Cell membrane</location>
        <topology evidence="1">Multi-pass membrane protein</topology>
    </subcellularLocation>
</comment>
<dbReference type="Pfam" id="PF02706">
    <property type="entry name" value="Wzz"/>
    <property type="match status" value="1"/>
</dbReference>
<dbReference type="PANTHER" id="PTHR32309">
    <property type="entry name" value="TYROSINE-PROTEIN KINASE"/>
    <property type="match status" value="1"/>
</dbReference>
<dbReference type="HOGENOM" id="CLU_082668_0_0_9"/>
<keyword evidence="4 7" id="KW-0812">Transmembrane</keyword>
<accession>C0CK72</accession>
<dbReference type="GO" id="GO:0004713">
    <property type="term" value="F:protein tyrosine kinase activity"/>
    <property type="evidence" value="ECO:0007669"/>
    <property type="project" value="TreeGrafter"/>
</dbReference>
<dbReference type="InterPro" id="IPR050445">
    <property type="entry name" value="Bact_polysacc_biosynth/exp"/>
</dbReference>
<dbReference type="eggNOG" id="COG3944">
    <property type="taxonomic scope" value="Bacteria"/>
</dbReference>
<feature type="domain" description="Polysaccharide chain length determinant N-terminal" evidence="8">
    <location>
        <begin position="11"/>
        <end position="99"/>
    </location>
</feature>
<gene>
    <name evidence="9" type="ORF">RUMHYD_01242</name>
</gene>
<reference evidence="9 10" key="2">
    <citation type="submission" date="2009-02" db="EMBL/GenBank/DDBJ databases">
        <title>Draft genome sequence of Blautia hydrogenotrophica DSM 10507 (Ruminococcus hydrogenotrophicus DSM 10507).</title>
        <authorList>
            <person name="Sudarsanam P."/>
            <person name="Ley R."/>
            <person name="Guruge J."/>
            <person name="Turnbaugh P.J."/>
            <person name="Mahowald M."/>
            <person name="Liep D."/>
            <person name="Gordon J."/>
        </authorList>
    </citation>
    <scope>NUCLEOTIDE SEQUENCE [LARGE SCALE GENOMIC DNA]</scope>
    <source>
        <strain evidence="10">DSM 10507 / JCM 14656 / S5a33</strain>
    </source>
</reference>
<evidence type="ECO:0000313" key="10">
    <source>
        <dbReference type="Proteomes" id="UP000003100"/>
    </source>
</evidence>
<protein>
    <recommendedName>
        <fullName evidence="8">Polysaccharide chain length determinant N-terminal domain-containing protein</fullName>
    </recommendedName>
</protein>
<evidence type="ECO:0000256" key="7">
    <source>
        <dbReference type="SAM" id="Phobius"/>
    </source>
</evidence>
<dbReference type="PATRIC" id="fig|476272.21.peg.2588"/>
<dbReference type="Proteomes" id="UP000003100">
    <property type="component" value="Unassembled WGS sequence"/>
</dbReference>
<comment type="caution">
    <text evidence="9">The sequence shown here is derived from an EMBL/GenBank/DDBJ whole genome shotgun (WGS) entry which is preliminary data.</text>
</comment>
<name>C0CK72_BLAHS</name>
<dbReference type="GeneID" id="86820500"/>
<evidence type="ECO:0000313" key="9">
    <source>
        <dbReference type="EMBL" id="EEG49823.1"/>
    </source>
</evidence>
<keyword evidence="6 7" id="KW-0472">Membrane</keyword>
<evidence type="ECO:0000256" key="2">
    <source>
        <dbReference type="ARBA" id="ARBA00006683"/>
    </source>
</evidence>
<evidence type="ECO:0000256" key="6">
    <source>
        <dbReference type="ARBA" id="ARBA00023136"/>
    </source>
</evidence>
<keyword evidence="10" id="KW-1185">Reference proteome</keyword>
<evidence type="ECO:0000256" key="5">
    <source>
        <dbReference type="ARBA" id="ARBA00022989"/>
    </source>
</evidence>
<feature type="transmembrane region" description="Helical" evidence="7">
    <location>
        <begin position="179"/>
        <end position="199"/>
    </location>
</feature>
<proteinExistence type="inferred from homology"/>
<reference evidence="9 10" key="1">
    <citation type="submission" date="2009-01" db="EMBL/GenBank/DDBJ databases">
        <authorList>
            <person name="Fulton L."/>
            <person name="Clifton S."/>
            <person name="Fulton B."/>
            <person name="Xu J."/>
            <person name="Minx P."/>
            <person name="Pepin K.H."/>
            <person name="Johnson M."/>
            <person name="Bhonagiri V."/>
            <person name="Nash W.E."/>
            <person name="Mardis E.R."/>
            <person name="Wilson R.K."/>
        </authorList>
    </citation>
    <scope>NUCLEOTIDE SEQUENCE [LARGE SCALE GENOMIC DNA]</scope>
    <source>
        <strain evidence="10">DSM 10507 / JCM 14656 / S5a33</strain>
    </source>
</reference>
<evidence type="ECO:0000256" key="3">
    <source>
        <dbReference type="ARBA" id="ARBA00022475"/>
    </source>
</evidence>